<dbReference type="Gene3D" id="3.40.50.720">
    <property type="entry name" value="NAD(P)-binding Rossmann-like Domain"/>
    <property type="match status" value="2"/>
</dbReference>
<feature type="domain" description="D-isomer specific 2-hydroxyacid dehydrogenase catalytic" evidence="5">
    <location>
        <begin position="17"/>
        <end position="317"/>
    </location>
</feature>
<dbReference type="InterPro" id="IPR006140">
    <property type="entry name" value="D-isomer_DH_NAD-bd"/>
</dbReference>
<evidence type="ECO:0000256" key="3">
    <source>
        <dbReference type="ARBA" id="ARBA00023027"/>
    </source>
</evidence>
<dbReference type="EMBL" id="CP053435">
    <property type="protein sequence ID" value="QJW91905.1"/>
    <property type="molecule type" value="Genomic_DNA"/>
</dbReference>
<dbReference type="KEGG" id="stae:HNV11_22235"/>
<dbReference type="PANTHER" id="PTHR43761:SF1">
    <property type="entry name" value="D-ISOMER SPECIFIC 2-HYDROXYACID DEHYDROGENASE CATALYTIC DOMAIN-CONTAINING PROTEIN-RELATED"/>
    <property type="match status" value="1"/>
</dbReference>
<name>A0A6M5YCX3_9BACT</name>
<evidence type="ECO:0000259" key="6">
    <source>
        <dbReference type="Pfam" id="PF02826"/>
    </source>
</evidence>
<feature type="domain" description="D-isomer specific 2-hydroxyacid dehydrogenase NAD-binding" evidence="6">
    <location>
        <begin position="107"/>
        <end position="286"/>
    </location>
</feature>
<dbReference type="PANTHER" id="PTHR43761">
    <property type="entry name" value="D-ISOMER SPECIFIC 2-HYDROXYACID DEHYDROGENASE FAMILY PROTEIN (AFU_ORTHOLOGUE AFUA_1G13630)"/>
    <property type="match status" value="1"/>
</dbReference>
<dbReference type="Proteomes" id="UP000502756">
    <property type="component" value="Chromosome"/>
</dbReference>
<dbReference type="InterPro" id="IPR006139">
    <property type="entry name" value="D-isomer_2_OHA_DH_cat_dom"/>
</dbReference>
<dbReference type="InterPro" id="IPR036291">
    <property type="entry name" value="NAD(P)-bd_dom_sf"/>
</dbReference>
<evidence type="ECO:0000313" key="7">
    <source>
        <dbReference type="EMBL" id="QJW91905.1"/>
    </source>
</evidence>
<evidence type="ECO:0000256" key="1">
    <source>
        <dbReference type="ARBA" id="ARBA00005854"/>
    </source>
</evidence>
<proteinExistence type="inferred from homology"/>
<dbReference type="CDD" id="cd12162">
    <property type="entry name" value="2-Hacid_dh_4"/>
    <property type="match status" value="1"/>
</dbReference>
<dbReference type="Pfam" id="PF00389">
    <property type="entry name" value="2-Hacid_dh"/>
    <property type="match status" value="1"/>
</dbReference>
<evidence type="ECO:0000259" key="5">
    <source>
        <dbReference type="Pfam" id="PF00389"/>
    </source>
</evidence>
<evidence type="ECO:0000256" key="2">
    <source>
        <dbReference type="ARBA" id="ARBA00023002"/>
    </source>
</evidence>
<dbReference type="Pfam" id="PF02826">
    <property type="entry name" value="2-Hacid_dh_C"/>
    <property type="match status" value="1"/>
</dbReference>
<evidence type="ECO:0000256" key="4">
    <source>
        <dbReference type="RuleBase" id="RU003719"/>
    </source>
</evidence>
<dbReference type="FunFam" id="3.40.50.720:FF:000203">
    <property type="entry name" value="D-3-phosphoglycerate dehydrogenase (SerA)"/>
    <property type="match status" value="1"/>
</dbReference>
<dbReference type="RefSeq" id="WP_171741756.1">
    <property type="nucleotide sequence ID" value="NZ_CP053435.1"/>
</dbReference>
<dbReference type="InterPro" id="IPR029753">
    <property type="entry name" value="D-isomer_DH_CS"/>
</dbReference>
<reference evidence="7 8" key="1">
    <citation type="submission" date="2020-05" db="EMBL/GenBank/DDBJ databases">
        <title>Genome sequencing of Spirosoma sp. TS118.</title>
        <authorList>
            <person name="Lee J.-H."/>
            <person name="Jeong S."/>
            <person name="Zhao L."/>
            <person name="Jung J.-H."/>
            <person name="Kim M.-K."/>
            <person name="Lim S."/>
        </authorList>
    </citation>
    <scope>NUCLEOTIDE SEQUENCE [LARGE SCALE GENOMIC DNA]</scope>
    <source>
        <strain evidence="7 8">TS118</strain>
    </source>
</reference>
<keyword evidence="2 4" id="KW-0560">Oxidoreductase</keyword>
<keyword evidence="8" id="KW-1185">Reference proteome</keyword>
<comment type="similarity">
    <text evidence="1 4">Belongs to the D-isomer specific 2-hydroxyacid dehydrogenase family.</text>
</comment>
<dbReference type="SUPFAM" id="SSF51735">
    <property type="entry name" value="NAD(P)-binding Rossmann-fold domains"/>
    <property type="match status" value="1"/>
</dbReference>
<dbReference type="GO" id="GO:0051287">
    <property type="term" value="F:NAD binding"/>
    <property type="evidence" value="ECO:0007669"/>
    <property type="project" value="InterPro"/>
</dbReference>
<dbReference type="PROSITE" id="PS00670">
    <property type="entry name" value="D_2_HYDROXYACID_DH_2"/>
    <property type="match status" value="1"/>
</dbReference>
<evidence type="ECO:0000313" key="8">
    <source>
        <dbReference type="Proteomes" id="UP000502756"/>
    </source>
</evidence>
<protein>
    <submittedName>
        <fullName evidence="7">D-2-hydroxyacid dehydrogenase</fullName>
    </submittedName>
</protein>
<gene>
    <name evidence="7" type="ORF">HNV11_22235</name>
</gene>
<dbReference type="AlphaFoldDB" id="A0A6M5YCX3"/>
<dbReference type="InterPro" id="IPR050418">
    <property type="entry name" value="D-iso_2-hydroxyacid_DH_PdxB"/>
</dbReference>
<dbReference type="SUPFAM" id="SSF52283">
    <property type="entry name" value="Formate/glycerate dehydrogenase catalytic domain-like"/>
    <property type="match status" value="1"/>
</dbReference>
<dbReference type="GO" id="GO:0016616">
    <property type="term" value="F:oxidoreductase activity, acting on the CH-OH group of donors, NAD or NADP as acceptor"/>
    <property type="evidence" value="ECO:0007669"/>
    <property type="project" value="InterPro"/>
</dbReference>
<dbReference type="PROSITE" id="PS00671">
    <property type="entry name" value="D_2_HYDROXYACID_DH_3"/>
    <property type="match status" value="1"/>
</dbReference>
<accession>A0A6M5YCX3</accession>
<keyword evidence="3" id="KW-0520">NAD</keyword>
<organism evidence="7 8">
    <name type="scientific">Spirosoma taeanense</name>
    <dbReference type="NCBI Taxonomy" id="2735870"/>
    <lineage>
        <taxon>Bacteria</taxon>
        <taxon>Pseudomonadati</taxon>
        <taxon>Bacteroidota</taxon>
        <taxon>Cytophagia</taxon>
        <taxon>Cytophagales</taxon>
        <taxon>Cytophagaceae</taxon>
        <taxon>Spirosoma</taxon>
    </lineage>
</organism>
<sequence>MKIVFADAFTLNPGDLDWEPIRSLGDVTFYDRTSPKQLVERLQDAEIVLVNKVKLNRETISQLSRLRYIGVVATGYDIVDVAAARERGILVTNVRGYSSDSVAQLTFALLLELTYHVGRHAASVHAGEWVASPDFSYAKSPLVELAGKTLGLVGYGDIGRKVADIGKAFGMRVLVNRRHPAQMSDLGVTLVDQPTLFAQSDVVSLHTPATPDTIGFVNRDLLIRMKPTAYLINTSRGSLLNEADVADALNNGHLAGAGIDVLSIEPPKADNPLLTAKNCLITPHIAWASHEARQRLMNEVADNVRAFIEGKPKNIVNE</sequence>